<dbReference type="EMBL" id="JAGKHQ010000012">
    <property type="protein sequence ID" value="KAG7503703.1"/>
    <property type="molecule type" value="Genomic_DNA"/>
</dbReference>
<protein>
    <recommendedName>
        <fullName evidence="4">C-type lectin domain-containing protein</fullName>
    </recommendedName>
</protein>
<dbReference type="CDD" id="cd03590">
    <property type="entry name" value="CLECT_DC-SIGN_like"/>
    <property type="match status" value="1"/>
</dbReference>
<proteinExistence type="predicted"/>
<accession>A0AAV6RET4</accession>
<keyword evidence="3" id="KW-1133">Transmembrane helix</keyword>
<dbReference type="PROSITE" id="PS00615">
    <property type="entry name" value="C_TYPE_LECTIN_1"/>
    <property type="match status" value="1"/>
</dbReference>
<comment type="caution">
    <text evidence="5">The sequence shown here is derived from an EMBL/GenBank/DDBJ whole genome shotgun (WGS) entry which is preliminary data.</text>
</comment>
<evidence type="ECO:0000256" key="1">
    <source>
        <dbReference type="ARBA" id="ARBA00022734"/>
    </source>
</evidence>
<keyword evidence="2" id="KW-0175">Coiled coil</keyword>
<dbReference type="Pfam" id="PF00059">
    <property type="entry name" value="Lectin_C"/>
    <property type="match status" value="1"/>
</dbReference>
<gene>
    <name evidence="5" type="ORF">JOB18_043449</name>
</gene>
<reference evidence="5 6" key="1">
    <citation type="journal article" date="2021" name="Sci. Rep.">
        <title>Chromosome anchoring in Senegalese sole (Solea senegalensis) reveals sex-associated markers and genome rearrangements in flatfish.</title>
        <authorList>
            <person name="Guerrero-Cozar I."/>
            <person name="Gomez-Garrido J."/>
            <person name="Berbel C."/>
            <person name="Martinez-Blanch J.F."/>
            <person name="Alioto T."/>
            <person name="Claros M.G."/>
            <person name="Gagnaire P.A."/>
            <person name="Manchado M."/>
        </authorList>
    </citation>
    <scope>NUCLEOTIDE SEQUENCE [LARGE SCALE GENOMIC DNA]</scope>
    <source>
        <strain evidence="5">Sse05_10M</strain>
    </source>
</reference>
<dbReference type="InterPro" id="IPR018378">
    <property type="entry name" value="C-type_lectin_CS"/>
</dbReference>
<evidence type="ECO:0000259" key="4">
    <source>
        <dbReference type="PROSITE" id="PS50041"/>
    </source>
</evidence>
<keyword evidence="1" id="KW-0430">Lectin</keyword>
<feature type="transmembrane region" description="Helical" evidence="3">
    <location>
        <begin position="20"/>
        <end position="42"/>
    </location>
</feature>
<feature type="coiled-coil region" evidence="2">
    <location>
        <begin position="93"/>
        <end position="127"/>
    </location>
</feature>
<dbReference type="AlphaFoldDB" id="A0AAV6RET4"/>
<name>A0AAV6RET4_SOLSE</name>
<keyword evidence="3" id="KW-0812">Transmembrane</keyword>
<dbReference type="InterPro" id="IPR033989">
    <property type="entry name" value="CD209-like_CTLD"/>
</dbReference>
<organism evidence="5 6">
    <name type="scientific">Solea senegalensis</name>
    <name type="common">Senegalese sole</name>
    <dbReference type="NCBI Taxonomy" id="28829"/>
    <lineage>
        <taxon>Eukaryota</taxon>
        <taxon>Metazoa</taxon>
        <taxon>Chordata</taxon>
        <taxon>Craniata</taxon>
        <taxon>Vertebrata</taxon>
        <taxon>Euteleostomi</taxon>
        <taxon>Actinopterygii</taxon>
        <taxon>Neopterygii</taxon>
        <taxon>Teleostei</taxon>
        <taxon>Neoteleostei</taxon>
        <taxon>Acanthomorphata</taxon>
        <taxon>Carangaria</taxon>
        <taxon>Pleuronectiformes</taxon>
        <taxon>Pleuronectoidei</taxon>
        <taxon>Soleidae</taxon>
        <taxon>Solea</taxon>
    </lineage>
</organism>
<evidence type="ECO:0000313" key="6">
    <source>
        <dbReference type="Proteomes" id="UP000693946"/>
    </source>
</evidence>
<dbReference type="PROSITE" id="PS50041">
    <property type="entry name" value="C_TYPE_LECTIN_2"/>
    <property type="match status" value="1"/>
</dbReference>
<dbReference type="GO" id="GO:0030246">
    <property type="term" value="F:carbohydrate binding"/>
    <property type="evidence" value="ECO:0007669"/>
    <property type="project" value="UniProtKB-KW"/>
</dbReference>
<sequence>MPTINSSIVSPPHVQKWTQVFSRVLVSPCVLMFCTDWLFLCSGAKRSRTTRSHGAAAAAVVLFLLLLSVILLAALVGLGVYHHDSAQHCAAVTVNLAELLQAAENKRDLLTDELANKTKELQEFQSLIPHLMPCPNGWTMLQSSCYFLSSTSGSWDHGRSDCRERGADLVIISNTEEQKSMSKLSTHDIWIGLSDRDRENTWKWTDGSPLTLTFWQNQQPDNGNGDARYGEEDCGTLVAGKDVNNNWNDLSCDASLHWICEKKALVLSKI</sequence>
<evidence type="ECO:0000256" key="3">
    <source>
        <dbReference type="SAM" id="Phobius"/>
    </source>
</evidence>
<dbReference type="SMART" id="SM00034">
    <property type="entry name" value="CLECT"/>
    <property type="match status" value="1"/>
</dbReference>
<keyword evidence="6" id="KW-1185">Reference proteome</keyword>
<evidence type="ECO:0000313" key="5">
    <source>
        <dbReference type="EMBL" id="KAG7503703.1"/>
    </source>
</evidence>
<dbReference type="InterPro" id="IPR050111">
    <property type="entry name" value="C-type_lectin/snaclec_domain"/>
</dbReference>
<dbReference type="Proteomes" id="UP000693946">
    <property type="component" value="Linkage Group LG2"/>
</dbReference>
<dbReference type="InterPro" id="IPR001304">
    <property type="entry name" value="C-type_lectin-like"/>
</dbReference>
<feature type="transmembrane region" description="Helical" evidence="3">
    <location>
        <begin position="54"/>
        <end position="81"/>
    </location>
</feature>
<keyword evidence="3" id="KW-0472">Membrane</keyword>
<feature type="domain" description="C-type lectin" evidence="4">
    <location>
        <begin position="141"/>
        <end position="261"/>
    </location>
</feature>
<dbReference type="PANTHER" id="PTHR22803">
    <property type="entry name" value="MANNOSE, PHOSPHOLIPASE, LECTIN RECEPTOR RELATED"/>
    <property type="match status" value="1"/>
</dbReference>
<evidence type="ECO:0000256" key="2">
    <source>
        <dbReference type="SAM" id="Coils"/>
    </source>
</evidence>